<evidence type="ECO:0000256" key="1">
    <source>
        <dbReference type="ARBA" id="ARBA00005086"/>
    </source>
</evidence>
<evidence type="ECO:0000256" key="3">
    <source>
        <dbReference type="ARBA" id="ARBA00023002"/>
    </source>
</evidence>
<dbReference type="InterPro" id="IPR006108">
    <property type="entry name" value="3HC_DH_C"/>
</dbReference>
<dbReference type="Proteomes" id="UP001589748">
    <property type="component" value="Unassembled WGS sequence"/>
</dbReference>
<name>A0ABV5LX89_9ACTN</name>
<evidence type="ECO:0000256" key="2">
    <source>
        <dbReference type="ARBA" id="ARBA00009463"/>
    </source>
</evidence>
<dbReference type="InterPro" id="IPR036291">
    <property type="entry name" value="NAD(P)-bd_dom_sf"/>
</dbReference>
<dbReference type="PIRSF" id="PIRSF000105">
    <property type="entry name" value="HCDH"/>
    <property type="match status" value="1"/>
</dbReference>
<dbReference type="Gene3D" id="1.10.1040.10">
    <property type="entry name" value="N-(1-d-carboxylethyl)-l-norvaline Dehydrogenase, domain 2"/>
    <property type="match status" value="1"/>
</dbReference>
<evidence type="ECO:0000313" key="6">
    <source>
        <dbReference type="EMBL" id="MFB9378711.1"/>
    </source>
</evidence>
<comment type="similarity">
    <text evidence="2">Belongs to the 3-hydroxyacyl-CoA dehydrogenase family.</text>
</comment>
<comment type="caution">
    <text evidence="6">The sequence shown here is derived from an EMBL/GenBank/DDBJ whole genome shotgun (WGS) entry which is preliminary data.</text>
</comment>
<dbReference type="Gene3D" id="3.40.50.720">
    <property type="entry name" value="NAD(P)-binding Rossmann-like Domain"/>
    <property type="match status" value="1"/>
</dbReference>
<evidence type="ECO:0000259" key="5">
    <source>
        <dbReference type="Pfam" id="PF02737"/>
    </source>
</evidence>
<evidence type="ECO:0000259" key="4">
    <source>
        <dbReference type="Pfam" id="PF00725"/>
    </source>
</evidence>
<dbReference type="EMBL" id="JBHMDM010000009">
    <property type="protein sequence ID" value="MFB9378711.1"/>
    <property type="molecule type" value="Genomic_DNA"/>
</dbReference>
<dbReference type="InterPro" id="IPR013328">
    <property type="entry name" value="6PGD_dom2"/>
</dbReference>
<dbReference type="Pfam" id="PF02737">
    <property type="entry name" value="3HCDH_N"/>
    <property type="match status" value="1"/>
</dbReference>
<keyword evidence="7" id="KW-1185">Reference proteome</keyword>
<comment type="pathway">
    <text evidence="1">Lipid metabolism; butanoate metabolism.</text>
</comment>
<dbReference type="EC" id="1.1.1.35" evidence="6"/>
<dbReference type="InterPro" id="IPR008927">
    <property type="entry name" value="6-PGluconate_DH-like_C_sf"/>
</dbReference>
<dbReference type="RefSeq" id="WP_380139455.1">
    <property type="nucleotide sequence ID" value="NZ_JBHLUI010000011.1"/>
</dbReference>
<reference evidence="6 7" key="1">
    <citation type="submission" date="2024-09" db="EMBL/GenBank/DDBJ databases">
        <authorList>
            <person name="Sun Q."/>
            <person name="Mori K."/>
        </authorList>
    </citation>
    <scope>NUCLEOTIDE SEQUENCE [LARGE SCALE GENOMIC DNA]</scope>
    <source>
        <strain evidence="6 7">TISTR 1856</strain>
    </source>
</reference>
<dbReference type="PANTHER" id="PTHR48075">
    <property type="entry name" value="3-HYDROXYACYL-COA DEHYDROGENASE FAMILY PROTEIN"/>
    <property type="match status" value="1"/>
</dbReference>
<sequence length="325" mass="34957">MSIEPRATRITRVAQIGTGYMGGGIAQSLALAGNDVWLADADAESTRRNYERLLKEAQLFSAQGLFPADAADVLEQRFHPASSIEEAVADVEFVEEAVFEDPQVKKDVLSRVEKAVQPGTIVGTNTSTIPVKVLAEAFEDPSLFLTVHFSNPAPFIPGVELVTGEATNPAVLPIIDELLTRAGRRGAQVADVPGFVLNRLQYVLLKEAMTVVEEGVATAADVDTIVSTTFGFRLPFFGPFAIADMAGLDVYAKGFAVLEGHFGERLSAPQNLTDLVAAGKFGTKTGSGFLELEPEKLAELIDYRNRAYKKMAELLEDLGPSPLQS</sequence>
<dbReference type="InterPro" id="IPR022694">
    <property type="entry name" value="3-OHacyl-CoA_DH"/>
</dbReference>
<keyword evidence="3 6" id="KW-0560">Oxidoreductase</keyword>
<proteinExistence type="inferred from homology"/>
<gene>
    <name evidence="6" type="ORF">ACFFVI_17250</name>
</gene>
<dbReference type="SUPFAM" id="SSF48179">
    <property type="entry name" value="6-phosphogluconate dehydrogenase C-terminal domain-like"/>
    <property type="match status" value="1"/>
</dbReference>
<feature type="domain" description="3-hydroxyacyl-CoA dehydrogenase NAD binding" evidence="5">
    <location>
        <begin position="13"/>
        <end position="191"/>
    </location>
</feature>
<dbReference type="SUPFAM" id="SSF51735">
    <property type="entry name" value="NAD(P)-binding Rossmann-fold domains"/>
    <property type="match status" value="1"/>
</dbReference>
<dbReference type="PANTHER" id="PTHR48075:SF5">
    <property type="entry name" value="3-HYDROXYBUTYRYL-COA DEHYDROGENASE"/>
    <property type="match status" value="1"/>
</dbReference>
<dbReference type="Pfam" id="PF00725">
    <property type="entry name" value="3HCDH"/>
    <property type="match status" value="1"/>
</dbReference>
<organism evidence="6 7">
    <name type="scientific">Kineococcus gynurae</name>
    <dbReference type="NCBI Taxonomy" id="452979"/>
    <lineage>
        <taxon>Bacteria</taxon>
        <taxon>Bacillati</taxon>
        <taxon>Actinomycetota</taxon>
        <taxon>Actinomycetes</taxon>
        <taxon>Kineosporiales</taxon>
        <taxon>Kineosporiaceae</taxon>
        <taxon>Kineococcus</taxon>
    </lineage>
</organism>
<protein>
    <submittedName>
        <fullName evidence="6">3-hydroxyacyl-CoA dehydrogenase family protein</fullName>
        <ecNumber evidence="6">1.1.1.35</ecNumber>
    </submittedName>
</protein>
<accession>A0ABV5LX89</accession>
<dbReference type="GO" id="GO:0003857">
    <property type="term" value="F:(3S)-3-hydroxyacyl-CoA dehydrogenase (NAD+) activity"/>
    <property type="evidence" value="ECO:0007669"/>
    <property type="project" value="UniProtKB-EC"/>
</dbReference>
<evidence type="ECO:0000313" key="7">
    <source>
        <dbReference type="Proteomes" id="UP001589748"/>
    </source>
</evidence>
<dbReference type="InterPro" id="IPR006176">
    <property type="entry name" value="3-OHacyl-CoA_DH_NAD-bd"/>
</dbReference>
<feature type="domain" description="3-hydroxyacyl-CoA dehydrogenase C-terminal" evidence="4">
    <location>
        <begin position="194"/>
        <end position="291"/>
    </location>
</feature>